<feature type="transmembrane region" description="Helical" evidence="1">
    <location>
        <begin position="97"/>
        <end position="119"/>
    </location>
</feature>
<dbReference type="Proteomes" id="UP000517916">
    <property type="component" value="Unassembled WGS sequence"/>
</dbReference>
<name>A0ABR6BVK6_9PSEU</name>
<evidence type="ECO:0000313" key="2">
    <source>
        <dbReference type="EMBL" id="MBA8930607.1"/>
    </source>
</evidence>
<accession>A0ABR6BVK6</accession>
<dbReference type="EMBL" id="JACJID010000007">
    <property type="protein sequence ID" value="MBA8930607.1"/>
    <property type="molecule type" value="Genomic_DNA"/>
</dbReference>
<sequence>MSPRALAVLAWILLATGVLAVVAGGMVEFTTISRTVDTPHGPAVITCGTPWPPGHTSALRWHSEVLDALQAYPVEMREIAANAWDADCTTAVGLSGALGATLFAGGLLLALGGGVLLVVRAQRRPPTAWIQPPA</sequence>
<proteinExistence type="predicted"/>
<dbReference type="RefSeq" id="WP_182839970.1">
    <property type="nucleotide sequence ID" value="NZ_BAAABQ010000008.1"/>
</dbReference>
<evidence type="ECO:0000256" key="1">
    <source>
        <dbReference type="SAM" id="Phobius"/>
    </source>
</evidence>
<keyword evidence="1" id="KW-0472">Membrane</keyword>
<gene>
    <name evidence="2" type="ORF">BC739_007854</name>
</gene>
<organism evidence="2 3">
    <name type="scientific">Kutzneria viridogrisea</name>
    <dbReference type="NCBI Taxonomy" id="47990"/>
    <lineage>
        <taxon>Bacteria</taxon>
        <taxon>Bacillati</taxon>
        <taxon>Actinomycetota</taxon>
        <taxon>Actinomycetes</taxon>
        <taxon>Pseudonocardiales</taxon>
        <taxon>Pseudonocardiaceae</taxon>
        <taxon>Kutzneria</taxon>
    </lineage>
</organism>
<keyword evidence="1" id="KW-1133">Transmembrane helix</keyword>
<reference evidence="2 3" key="1">
    <citation type="submission" date="2020-08" db="EMBL/GenBank/DDBJ databases">
        <title>Genomic Encyclopedia of Archaeal and Bacterial Type Strains, Phase II (KMG-II): from individual species to whole genera.</title>
        <authorList>
            <person name="Goeker M."/>
        </authorList>
    </citation>
    <scope>NUCLEOTIDE SEQUENCE [LARGE SCALE GENOMIC DNA]</scope>
    <source>
        <strain evidence="2 3">DSM 43850</strain>
    </source>
</reference>
<comment type="caution">
    <text evidence="2">The sequence shown here is derived from an EMBL/GenBank/DDBJ whole genome shotgun (WGS) entry which is preliminary data.</text>
</comment>
<protein>
    <submittedName>
        <fullName evidence="2">Uncharacterized protein</fullName>
    </submittedName>
</protein>
<keyword evidence="3" id="KW-1185">Reference proteome</keyword>
<evidence type="ECO:0000313" key="3">
    <source>
        <dbReference type="Proteomes" id="UP000517916"/>
    </source>
</evidence>
<keyword evidence="1" id="KW-0812">Transmembrane</keyword>